<dbReference type="EMBL" id="NMQT01000073">
    <property type="protein sequence ID" value="OXM53754.1"/>
    <property type="molecule type" value="Genomic_DNA"/>
</dbReference>
<reference evidence="1 2" key="1">
    <citation type="submission" date="2017-07" db="EMBL/GenBank/DDBJ databases">
        <title>Amycolatopsis thailandensis Genome sequencing and assembly.</title>
        <authorList>
            <person name="Kaur N."/>
            <person name="Mayilraj S."/>
        </authorList>
    </citation>
    <scope>NUCLEOTIDE SEQUENCE [LARGE SCALE GENOMIC DNA]</scope>
    <source>
        <strain evidence="1 2">JCM 16380</strain>
    </source>
</reference>
<organism evidence="1 2">
    <name type="scientific">Amycolatopsis thailandensis</name>
    <dbReference type="NCBI Taxonomy" id="589330"/>
    <lineage>
        <taxon>Bacteria</taxon>
        <taxon>Bacillati</taxon>
        <taxon>Actinomycetota</taxon>
        <taxon>Actinomycetes</taxon>
        <taxon>Pseudonocardiales</taxon>
        <taxon>Pseudonocardiaceae</taxon>
        <taxon>Amycolatopsis</taxon>
    </lineage>
</organism>
<keyword evidence="2" id="KW-1185">Reference proteome</keyword>
<dbReference type="AlphaFoldDB" id="A0A229S573"/>
<sequence length="63" mass="6860">MARITKENRCGGSYKRATDLRSLSHLGKKFDGRVSGKCSVCRGTVNVQRRDGTATLHLPRAAA</sequence>
<accession>A0A229S573</accession>
<gene>
    <name evidence="1" type="ORF">CFP71_21315</name>
</gene>
<protein>
    <submittedName>
        <fullName evidence="1">Uncharacterized protein</fullName>
    </submittedName>
</protein>
<proteinExistence type="predicted"/>
<comment type="caution">
    <text evidence="1">The sequence shown here is derived from an EMBL/GenBank/DDBJ whole genome shotgun (WGS) entry which is preliminary data.</text>
</comment>
<evidence type="ECO:0000313" key="1">
    <source>
        <dbReference type="EMBL" id="OXM53754.1"/>
    </source>
</evidence>
<dbReference type="Proteomes" id="UP000215223">
    <property type="component" value="Unassembled WGS sequence"/>
</dbReference>
<name>A0A229S573_9PSEU</name>
<evidence type="ECO:0000313" key="2">
    <source>
        <dbReference type="Proteomes" id="UP000215223"/>
    </source>
</evidence>